<evidence type="ECO:0000313" key="3">
    <source>
        <dbReference type="Proteomes" id="UP001347796"/>
    </source>
</evidence>
<accession>A0AAN8PYP1</accession>
<evidence type="ECO:0000256" key="1">
    <source>
        <dbReference type="SAM" id="Coils"/>
    </source>
</evidence>
<reference evidence="2 3" key="1">
    <citation type="submission" date="2024-01" db="EMBL/GenBank/DDBJ databases">
        <title>The genome of the rayed Mediterranean limpet Patella caerulea (Linnaeus, 1758).</title>
        <authorList>
            <person name="Anh-Thu Weber A."/>
            <person name="Halstead-Nussloch G."/>
        </authorList>
    </citation>
    <scope>NUCLEOTIDE SEQUENCE [LARGE SCALE GENOMIC DNA]</scope>
    <source>
        <strain evidence="2">AATW-2023a</strain>
        <tissue evidence="2">Whole specimen</tissue>
    </source>
</reference>
<proteinExistence type="predicted"/>
<keyword evidence="3" id="KW-1185">Reference proteome</keyword>
<gene>
    <name evidence="2" type="ORF">SNE40_009580</name>
</gene>
<protein>
    <submittedName>
        <fullName evidence="2">Uncharacterized protein</fullName>
    </submittedName>
</protein>
<name>A0AAN8PYP1_PATCE</name>
<organism evidence="2 3">
    <name type="scientific">Patella caerulea</name>
    <name type="common">Rayed Mediterranean limpet</name>
    <dbReference type="NCBI Taxonomy" id="87958"/>
    <lineage>
        <taxon>Eukaryota</taxon>
        <taxon>Metazoa</taxon>
        <taxon>Spiralia</taxon>
        <taxon>Lophotrochozoa</taxon>
        <taxon>Mollusca</taxon>
        <taxon>Gastropoda</taxon>
        <taxon>Patellogastropoda</taxon>
        <taxon>Patelloidea</taxon>
        <taxon>Patellidae</taxon>
        <taxon>Patella</taxon>
    </lineage>
</organism>
<feature type="coiled-coil region" evidence="1">
    <location>
        <begin position="22"/>
        <end position="82"/>
    </location>
</feature>
<keyword evidence="1" id="KW-0175">Coiled coil</keyword>
<dbReference type="EMBL" id="JAZGQO010000007">
    <property type="protein sequence ID" value="KAK6181796.1"/>
    <property type="molecule type" value="Genomic_DNA"/>
</dbReference>
<evidence type="ECO:0000313" key="2">
    <source>
        <dbReference type="EMBL" id="KAK6181796.1"/>
    </source>
</evidence>
<sequence>MMYMSMSVMQTGEANQLTEYKLKQALDEMDRLKYQNEKLQKLAVDIKDSYNGKGENNNHNSLKKLQTKLELAKQQLKELTVKKSATLSDEGRYTYF</sequence>
<dbReference type="Proteomes" id="UP001347796">
    <property type="component" value="Unassembled WGS sequence"/>
</dbReference>
<dbReference type="AlphaFoldDB" id="A0AAN8PYP1"/>
<comment type="caution">
    <text evidence="2">The sequence shown here is derived from an EMBL/GenBank/DDBJ whole genome shotgun (WGS) entry which is preliminary data.</text>
</comment>